<dbReference type="Gene3D" id="2.60.40.3140">
    <property type="match status" value="1"/>
</dbReference>
<gene>
    <name evidence="4" type="ORF">GCM10023184_11300</name>
</gene>
<dbReference type="Proteomes" id="UP001501725">
    <property type="component" value="Unassembled WGS sequence"/>
</dbReference>
<dbReference type="InterPro" id="IPR002931">
    <property type="entry name" value="Transglutaminase-like"/>
</dbReference>
<feature type="domain" description="Transglutaminase-like" evidence="2">
    <location>
        <begin position="274"/>
        <end position="380"/>
    </location>
</feature>
<evidence type="ECO:0000256" key="1">
    <source>
        <dbReference type="SAM" id="SignalP"/>
    </source>
</evidence>
<name>A0ABP8GHC5_9BACT</name>
<dbReference type="RefSeq" id="WP_345254086.1">
    <property type="nucleotide sequence ID" value="NZ_BAABGY010000005.1"/>
</dbReference>
<sequence length="637" mass="71651">MMRRPFLLLIAAAACLCASGTEDLSVSAIPAPLLANAHVVKRIEEQRYEVHSPREAVLYKRYVLTILDENGRRAATLQEPYSRLYRITDIEGALYDAQGRLQRRLKERDLADFSAVGDESLMSDTRVKAHRFEHSSYPYTIEYTITQRFNNTFLYPTWMPLDEEHLSVQKSSFTFICPEEYAYRFRNSGGAGDPVTSKEKGKVLRTWQVSNLEAVVRPFASPLWRELAPVVHFAPGPFEIGQYRGDAASWEGLGHFLNELNKGRDGLPPVLKQKVQSLVGGLSDPKEKVRVLYEYLQKNTRYISIQMGIGGWQTFDAEFVASKGYGDCKALSNFMYSLLKEAGIPAYYTLVRAGDAPSDRLLLEDFPSNQFNHVIVCVPFAKDSMWLECTNQSVPAGYMGSFTGNRKALLITPEGGKLVATPRYGWRDNLQVRNVAGSIDAEGNLSLQTRTTFYAEQQDQLHSLVNGLSKDKLKEYLNERIGLPSYEVNSFAYKPIPGALPALEEHLDLTVRNYASLTGKRLFLVPNVVNRSGRQLPADERRYDIRLSSEFHDIDSVSIEVPAGYTVEVLPKPVQLSTPFGTFRSEVLVRGNKVVLVRERKAFAGLFPAARWNELKEFYNGMHKADAAAVVLVKQGS</sequence>
<keyword evidence="1" id="KW-0732">Signal</keyword>
<accession>A0ABP8GHC5</accession>
<proteinExistence type="predicted"/>
<dbReference type="Gene3D" id="3.10.620.30">
    <property type="match status" value="1"/>
</dbReference>
<dbReference type="InterPro" id="IPR038765">
    <property type="entry name" value="Papain-like_cys_pep_sf"/>
</dbReference>
<keyword evidence="5" id="KW-1185">Reference proteome</keyword>
<evidence type="ECO:0000313" key="4">
    <source>
        <dbReference type="EMBL" id="GAA4324112.1"/>
    </source>
</evidence>
<feature type="domain" description="DUF3857" evidence="3">
    <location>
        <begin position="57"/>
        <end position="215"/>
    </location>
</feature>
<dbReference type="Gene3D" id="2.60.120.1130">
    <property type="match status" value="1"/>
</dbReference>
<evidence type="ECO:0000259" key="3">
    <source>
        <dbReference type="Pfam" id="PF12969"/>
    </source>
</evidence>
<dbReference type="EMBL" id="BAABGY010000005">
    <property type="protein sequence ID" value="GAA4324112.1"/>
    <property type="molecule type" value="Genomic_DNA"/>
</dbReference>
<feature type="signal peptide" evidence="1">
    <location>
        <begin position="1"/>
        <end position="20"/>
    </location>
</feature>
<dbReference type="SUPFAM" id="SSF54001">
    <property type="entry name" value="Cysteine proteinases"/>
    <property type="match status" value="1"/>
</dbReference>
<evidence type="ECO:0008006" key="6">
    <source>
        <dbReference type="Google" id="ProtNLM"/>
    </source>
</evidence>
<comment type="caution">
    <text evidence="4">The sequence shown here is derived from an EMBL/GenBank/DDBJ whole genome shotgun (WGS) entry which is preliminary data.</text>
</comment>
<protein>
    <recommendedName>
        <fullName evidence="6">DUF3857 domain-containing protein</fullName>
    </recommendedName>
</protein>
<evidence type="ECO:0000313" key="5">
    <source>
        <dbReference type="Proteomes" id="UP001501725"/>
    </source>
</evidence>
<dbReference type="PROSITE" id="PS51257">
    <property type="entry name" value="PROKAR_LIPOPROTEIN"/>
    <property type="match status" value="1"/>
</dbReference>
<reference evidence="5" key="1">
    <citation type="journal article" date="2019" name="Int. J. Syst. Evol. Microbiol.">
        <title>The Global Catalogue of Microorganisms (GCM) 10K type strain sequencing project: providing services to taxonomists for standard genome sequencing and annotation.</title>
        <authorList>
            <consortium name="The Broad Institute Genomics Platform"/>
            <consortium name="The Broad Institute Genome Sequencing Center for Infectious Disease"/>
            <person name="Wu L."/>
            <person name="Ma J."/>
        </authorList>
    </citation>
    <scope>NUCLEOTIDE SEQUENCE [LARGE SCALE GENOMIC DNA]</scope>
    <source>
        <strain evidence="5">JCM 17919</strain>
    </source>
</reference>
<dbReference type="Pfam" id="PF12969">
    <property type="entry name" value="DUF3857"/>
    <property type="match status" value="1"/>
</dbReference>
<evidence type="ECO:0000259" key="2">
    <source>
        <dbReference type="Pfam" id="PF01841"/>
    </source>
</evidence>
<organism evidence="4 5">
    <name type="scientific">Flaviaesturariibacter amylovorans</name>
    <dbReference type="NCBI Taxonomy" id="1084520"/>
    <lineage>
        <taxon>Bacteria</taxon>
        <taxon>Pseudomonadati</taxon>
        <taxon>Bacteroidota</taxon>
        <taxon>Chitinophagia</taxon>
        <taxon>Chitinophagales</taxon>
        <taxon>Chitinophagaceae</taxon>
        <taxon>Flaviaestuariibacter</taxon>
    </lineage>
</organism>
<feature type="chain" id="PRO_5047122596" description="DUF3857 domain-containing protein" evidence="1">
    <location>
        <begin position="21"/>
        <end position="637"/>
    </location>
</feature>
<dbReference type="InterPro" id="IPR024618">
    <property type="entry name" value="DUF3857"/>
</dbReference>
<dbReference type="Pfam" id="PF01841">
    <property type="entry name" value="Transglut_core"/>
    <property type="match status" value="1"/>
</dbReference>